<dbReference type="KEGG" id="hir:HETIRDRAFT_424463"/>
<sequence>MEQEEIHLTKVEQFLDKDINVPNSDDANVLHNHRAFAIAEEYLAVIQNAQLIINLHTMMMGYNAFAQKILYISLLGPNSMAIDGSIPIKVIETLCHCFCINHDFYFNKNRQHANNINYKTKFNPRKGILLLYRKSIGSETRDNREVGVKDED</sequence>
<dbReference type="EMBL" id="KI925454">
    <property type="protein sequence ID" value="ETW87806.1"/>
    <property type="molecule type" value="Genomic_DNA"/>
</dbReference>
<evidence type="ECO:0000313" key="1">
    <source>
        <dbReference type="EMBL" id="ETW87806.1"/>
    </source>
</evidence>
<protein>
    <submittedName>
        <fullName evidence="1">Uncharacterized protein</fullName>
    </submittedName>
</protein>
<dbReference type="InParanoid" id="W4KRX9"/>
<dbReference type="RefSeq" id="XP_009541664.1">
    <property type="nucleotide sequence ID" value="XM_009543369.1"/>
</dbReference>
<gene>
    <name evidence="1" type="ORF">HETIRDRAFT_424463</name>
</gene>
<dbReference type="Proteomes" id="UP000030671">
    <property type="component" value="Unassembled WGS sequence"/>
</dbReference>
<accession>W4KRX9</accession>
<reference evidence="1 2" key="1">
    <citation type="journal article" date="2012" name="New Phytol.">
        <title>Insight into trade-off between wood decay and parasitism from the genome of a fungal forest pathogen.</title>
        <authorList>
            <person name="Olson A."/>
            <person name="Aerts A."/>
            <person name="Asiegbu F."/>
            <person name="Belbahri L."/>
            <person name="Bouzid O."/>
            <person name="Broberg A."/>
            <person name="Canback B."/>
            <person name="Coutinho P.M."/>
            <person name="Cullen D."/>
            <person name="Dalman K."/>
            <person name="Deflorio G."/>
            <person name="van Diepen L.T."/>
            <person name="Dunand C."/>
            <person name="Duplessis S."/>
            <person name="Durling M."/>
            <person name="Gonthier P."/>
            <person name="Grimwood J."/>
            <person name="Fossdal C.G."/>
            <person name="Hansson D."/>
            <person name="Henrissat B."/>
            <person name="Hietala A."/>
            <person name="Himmelstrand K."/>
            <person name="Hoffmeister D."/>
            <person name="Hogberg N."/>
            <person name="James T.Y."/>
            <person name="Karlsson M."/>
            <person name="Kohler A."/>
            <person name="Kues U."/>
            <person name="Lee Y.H."/>
            <person name="Lin Y.C."/>
            <person name="Lind M."/>
            <person name="Lindquist E."/>
            <person name="Lombard V."/>
            <person name="Lucas S."/>
            <person name="Lunden K."/>
            <person name="Morin E."/>
            <person name="Murat C."/>
            <person name="Park J."/>
            <person name="Raffaello T."/>
            <person name="Rouze P."/>
            <person name="Salamov A."/>
            <person name="Schmutz J."/>
            <person name="Solheim H."/>
            <person name="Stahlberg J."/>
            <person name="Velez H."/>
            <person name="de Vries R.P."/>
            <person name="Wiebenga A."/>
            <person name="Woodward S."/>
            <person name="Yakovlev I."/>
            <person name="Garbelotto M."/>
            <person name="Martin F."/>
            <person name="Grigoriev I.V."/>
            <person name="Stenlid J."/>
        </authorList>
    </citation>
    <scope>NUCLEOTIDE SEQUENCE [LARGE SCALE GENOMIC DNA]</scope>
    <source>
        <strain evidence="1 2">TC 32-1</strain>
    </source>
</reference>
<dbReference type="AlphaFoldDB" id="W4KRX9"/>
<name>W4KRX9_HETIT</name>
<dbReference type="HOGENOM" id="CLU_1722606_0_0_1"/>
<evidence type="ECO:0000313" key="2">
    <source>
        <dbReference type="Proteomes" id="UP000030671"/>
    </source>
</evidence>
<keyword evidence="2" id="KW-1185">Reference proteome</keyword>
<dbReference type="GeneID" id="20673967"/>
<proteinExistence type="predicted"/>
<organism evidence="1 2">
    <name type="scientific">Heterobasidion irregulare (strain TC 32-1)</name>
    <dbReference type="NCBI Taxonomy" id="747525"/>
    <lineage>
        <taxon>Eukaryota</taxon>
        <taxon>Fungi</taxon>
        <taxon>Dikarya</taxon>
        <taxon>Basidiomycota</taxon>
        <taxon>Agaricomycotina</taxon>
        <taxon>Agaricomycetes</taxon>
        <taxon>Russulales</taxon>
        <taxon>Bondarzewiaceae</taxon>
        <taxon>Heterobasidion</taxon>
        <taxon>Heterobasidion annosum species complex</taxon>
    </lineage>
</organism>